<name>A0ABW2SMX2_9ACTO</name>
<keyword evidence="2" id="KW-1185">Reference proteome</keyword>
<protein>
    <submittedName>
        <fullName evidence="1">YbjN domain-containing protein</fullName>
    </submittedName>
</protein>
<dbReference type="Proteomes" id="UP001596527">
    <property type="component" value="Unassembled WGS sequence"/>
</dbReference>
<proteinExistence type="predicted"/>
<comment type="caution">
    <text evidence="1">The sequence shown here is derived from an EMBL/GenBank/DDBJ whole genome shotgun (WGS) entry which is preliminary data.</text>
</comment>
<dbReference type="EMBL" id="JBHTEF010000001">
    <property type="protein sequence ID" value="MFC7580856.1"/>
    <property type="molecule type" value="Genomic_DNA"/>
</dbReference>
<dbReference type="RefSeq" id="WP_380973383.1">
    <property type="nucleotide sequence ID" value="NZ_JBHTEF010000001.1"/>
</dbReference>
<organism evidence="1 2">
    <name type="scientific">Schaalia naturae</name>
    <dbReference type="NCBI Taxonomy" id="635203"/>
    <lineage>
        <taxon>Bacteria</taxon>
        <taxon>Bacillati</taxon>
        <taxon>Actinomycetota</taxon>
        <taxon>Actinomycetes</taxon>
        <taxon>Actinomycetales</taxon>
        <taxon>Actinomycetaceae</taxon>
        <taxon>Schaalia</taxon>
    </lineage>
</organism>
<evidence type="ECO:0000313" key="2">
    <source>
        <dbReference type="Proteomes" id="UP001596527"/>
    </source>
</evidence>
<reference evidence="2" key="1">
    <citation type="journal article" date="2019" name="Int. J. Syst. Evol. Microbiol.">
        <title>The Global Catalogue of Microorganisms (GCM) 10K type strain sequencing project: providing services to taxonomists for standard genome sequencing and annotation.</title>
        <authorList>
            <consortium name="The Broad Institute Genomics Platform"/>
            <consortium name="The Broad Institute Genome Sequencing Center for Infectious Disease"/>
            <person name="Wu L."/>
            <person name="Ma J."/>
        </authorList>
    </citation>
    <scope>NUCLEOTIDE SEQUENCE [LARGE SCALE GENOMIC DNA]</scope>
    <source>
        <strain evidence="2">CCUG 56698</strain>
    </source>
</reference>
<sequence length="148" mass="15954">MTASIPAPMTRDRVATAVRGAGLIPFLGDSDQVAAIVPRHVVRIVVPEGRPPQGVAEWPRSLAIRHAPAIAEVVRQFNATTYLPKMTTTVTDRGQIRVLLQHTFNWGGGATDAQASAEVRQFILASLAAFNTLDAKFPDPWAKEDSDG</sequence>
<evidence type="ECO:0000313" key="1">
    <source>
        <dbReference type="EMBL" id="MFC7580856.1"/>
    </source>
</evidence>
<dbReference type="Pfam" id="PF10722">
    <property type="entry name" value="YbjN"/>
    <property type="match status" value="1"/>
</dbReference>
<dbReference type="InterPro" id="IPR019660">
    <property type="entry name" value="Put_sensory_transdc_reg_YbjN"/>
</dbReference>
<accession>A0ABW2SMX2</accession>
<gene>
    <name evidence="1" type="ORF">ACFQWG_06550</name>
</gene>